<dbReference type="Proteomes" id="UP000887458">
    <property type="component" value="Unassembled WGS sequence"/>
</dbReference>
<reference evidence="4 5" key="1">
    <citation type="journal article" date="2018" name="J. Allergy Clin. Immunol.">
        <title>High-quality assembly of Dermatophagoides pteronyssinus genome and transcriptome reveals a wide range of novel allergens.</title>
        <authorList>
            <person name="Liu X.Y."/>
            <person name="Yang K.Y."/>
            <person name="Wang M.Q."/>
            <person name="Kwok J.S."/>
            <person name="Zeng X."/>
            <person name="Yang Z."/>
            <person name="Xiao X.J."/>
            <person name="Lau C.P."/>
            <person name="Li Y."/>
            <person name="Huang Z.M."/>
            <person name="Ba J.G."/>
            <person name="Yim A.K."/>
            <person name="Ouyang C.Y."/>
            <person name="Ngai S.M."/>
            <person name="Chan T.F."/>
            <person name="Leung E.L."/>
            <person name="Liu L."/>
            <person name="Liu Z.G."/>
            <person name="Tsui S.K."/>
        </authorList>
    </citation>
    <scope>NUCLEOTIDE SEQUENCE [LARGE SCALE GENOMIC DNA]</scope>
    <source>
        <strain evidence="4">Derp</strain>
    </source>
</reference>
<dbReference type="InterPro" id="IPR036047">
    <property type="entry name" value="F-box-like_dom_sf"/>
</dbReference>
<dbReference type="InterPro" id="IPR001810">
    <property type="entry name" value="F-box_dom"/>
</dbReference>
<reference evidence="4 5" key="2">
    <citation type="journal article" date="2022" name="Mol. Biol. Evol.">
        <title>Comparative Genomics Reveals Insights into the Divergent Evolution of Astigmatic Mites and Household Pest Adaptations.</title>
        <authorList>
            <person name="Xiong Q."/>
            <person name="Wan A.T."/>
            <person name="Liu X."/>
            <person name="Fung C.S."/>
            <person name="Xiao X."/>
            <person name="Malainual N."/>
            <person name="Hou J."/>
            <person name="Wang L."/>
            <person name="Wang M."/>
            <person name="Yang K.Y."/>
            <person name="Cui Y."/>
            <person name="Leung E.L."/>
            <person name="Nong W."/>
            <person name="Shin S.K."/>
            <person name="Au S.W."/>
            <person name="Jeong K.Y."/>
            <person name="Chew F.T."/>
            <person name="Hui J.H."/>
            <person name="Leung T.F."/>
            <person name="Tungtrongchitr A."/>
            <person name="Zhong N."/>
            <person name="Liu Z."/>
            <person name="Tsui S.K."/>
        </authorList>
    </citation>
    <scope>NUCLEOTIDE SEQUENCE [LARGE SCALE GENOMIC DNA]</scope>
    <source>
        <strain evidence="4">Derp</strain>
    </source>
</reference>
<dbReference type="EMBL" id="NJHN03000075">
    <property type="protein sequence ID" value="KAH9417622.1"/>
    <property type="molecule type" value="Genomic_DNA"/>
</dbReference>
<proteinExistence type="predicted"/>
<dbReference type="PROSITE" id="PS50181">
    <property type="entry name" value="FBOX"/>
    <property type="match status" value="1"/>
</dbReference>
<dbReference type="SUPFAM" id="SSF81383">
    <property type="entry name" value="F-box domain"/>
    <property type="match status" value="1"/>
</dbReference>
<gene>
    <name evidence="4" type="ORF">DERP_010436</name>
</gene>
<dbReference type="PANTHER" id="PTHR13252:SF1">
    <property type="entry name" value="DAMPENED, ISOFORM A"/>
    <property type="match status" value="1"/>
</dbReference>
<evidence type="ECO:0000256" key="2">
    <source>
        <dbReference type="SAM" id="MobiDB-lite"/>
    </source>
</evidence>
<keyword evidence="1" id="KW-0175">Coiled coil</keyword>
<dbReference type="PANTHER" id="PTHR13252">
    <property type="entry name" value="F-BOX ONLY PROTEIN 28"/>
    <property type="match status" value="1"/>
</dbReference>
<feature type="compositionally biased region" description="Basic residues" evidence="2">
    <location>
        <begin position="388"/>
        <end position="397"/>
    </location>
</feature>
<feature type="compositionally biased region" description="Polar residues" evidence="2">
    <location>
        <begin position="360"/>
        <end position="373"/>
    </location>
</feature>
<protein>
    <recommendedName>
        <fullName evidence="3">F-box domain-containing protein</fullName>
    </recommendedName>
</protein>
<evidence type="ECO:0000256" key="1">
    <source>
        <dbReference type="SAM" id="Coils"/>
    </source>
</evidence>
<evidence type="ECO:0000259" key="3">
    <source>
        <dbReference type="PROSITE" id="PS50181"/>
    </source>
</evidence>
<evidence type="ECO:0000313" key="4">
    <source>
        <dbReference type="EMBL" id="KAH9417622.1"/>
    </source>
</evidence>
<dbReference type="InterPro" id="IPR039719">
    <property type="entry name" value="FBXO28"/>
</dbReference>
<comment type="caution">
    <text evidence="4">The sequence shown here is derived from an EMBL/GenBank/DDBJ whole genome shotgun (WGS) entry which is preliminary data.</text>
</comment>
<sequence length="397" mass="46448">MDQKRSTSSPSISKEFESSSSSSLEMSIQLTDRNLLDFPNEILHEIFKFISFEQISKMRIVCHRFNRVCSDLLNKEFNSLLNFTQQFFQTVKSQMPRRESARRKHALAREYDIIETLNMRLTLLQMTFSKHIKRKQCCFFPGEIIDEVYRILNYIKHTPVVNRAYKVTDELFDLSTMAMEYFKEFIEPKLPDVNYLILDYEPYPNLSSSLSSLEKGISSNNNCYNGNSSKATRLKPIFESSMGNNSNNRNKQAIDNSKLIRLSDDKSKKESFVSLDSFVKSATIRLKRLEKSNTEHNKMSRTIKSSMESSKRKFCEYQKQLRKHQTHLDELDRKLEGFNSKFNQILEDLSKIKEIIQKQTTSSFNEASTQTDEQPVIGDSLDCDIQQPRRKRQKISD</sequence>
<dbReference type="Gene3D" id="1.20.1280.50">
    <property type="match status" value="1"/>
</dbReference>
<dbReference type="Pfam" id="PF00646">
    <property type="entry name" value="F-box"/>
    <property type="match status" value="1"/>
</dbReference>
<evidence type="ECO:0000313" key="5">
    <source>
        <dbReference type="Proteomes" id="UP000887458"/>
    </source>
</evidence>
<dbReference type="CDD" id="cd22100">
    <property type="entry name" value="F-box_FBXO28"/>
    <property type="match status" value="1"/>
</dbReference>
<keyword evidence="5" id="KW-1185">Reference proteome</keyword>
<dbReference type="SMART" id="SM00256">
    <property type="entry name" value="FBOX"/>
    <property type="match status" value="1"/>
</dbReference>
<organism evidence="4 5">
    <name type="scientific">Dermatophagoides pteronyssinus</name>
    <name type="common">European house dust mite</name>
    <dbReference type="NCBI Taxonomy" id="6956"/>
    <lineage>
        <taxon>Eukaryota</taxon>
        <taxon>Metazoa</taxon>
        <taxon>Ecdysozoa</taxon>
        <taxon>Arthropoda</taxon>
        <taxon>Chelicerata</taxon>
        <taxon>Arachnida</taxon>
        <taxon>Acari</taxon>
        <taxon>Acariformes</taxon>
        <taxon>Sarcoptiformes</taxon>
        <taxon>Astigmata</taxon>
        <taxon>Psoroptidia</taxon>
        <taxon>Analgoidea</taxon>
        <taxon>Pyroglyphidae</taxon>
        <taxon>Dermatophagoidinae</taxon>
        <taxon>Dermatophagoides</taxon>
    </lineage>
</organism>
<name>A0ABQ8J4W0_DERPT</name>
<feature type="domain" description="F-box" evidence="3">
    <location>
        <begin position="32"/>
        <end position="80"/>
    </location>
</feature>
<feature type="coiled-coil region" evidence="1">
    <location>
        <begin position="321"/>
        <end position="348"/>
    </location>
</feature>
<accession>A0ABQ8J4W0</accession>
<feature type="region of interest" description="Disordered" evidence="2">
    <location>
        <begin position="360"/>
        <end position="397"/>
    </location>
</feature>